<organism evidence="1 2">
    <name type="scientific">Mesorhizobium plurifarium</name>
    <dbReference type="NCBI Taxonomy" id="69974"/>
    <lineage>
        <taxon>Bacteria</taxon>
        <taxon>Pseudomonadati</taxon>
        <taxon>Pseudomonadota</taxon>
        <taxon>Alphaproteobacteria</taxon>
        <taxon>Hyphomicrobiales</taxon>
        <taxon>Phyllobacteriaceae</taxon>
        <taxon>Mesorhizobium</taxon>
    </lineage>
</organism>
<gene>
    <name evidence="1" type="ORF">MPL3365_170166</name>
</gene>
<protein>
    <submittedName>
        <fullName evidence="1">Uncharacterized protein</fullName>
    </submittedName>
</protein>
<dbReference type="EMBL" id="CCNE01000009">
    <property type="protein sequence ID" value="CDX52927.1"/>
    <property type="molecule type" value="Genomic_DNA"/>
</dbReference>
<name>A0A090GTE4_MESPL</name>
<reference evidence="1 2" key="1">
    <citation type="submission" date="2014-08" db="EMBL/GenBank/DDBJ databases">
        <authorList>
            <person name="Moulin Lionel"/>
        </authorList>
    </citation>
    <scope>NUCLEOTIDE SEQUENCE [LARGE SCALE GENOMIC DNA]</scope>
</reference>
<sequence length="102" mass="11612">MALLRQPTGKCHQLGTEPGPLVSLNVYPFPPDWRMIARVRSFSIPMSRCRPGSASFAKFRELRSARAVMRYLRKNDLPLPVRPVLGPAPHDVVWRQADSREC</sequence>
<evidence type="ECO:0000313" key="2">
    <source>
        <dbReference type="Proteomes" id="UP000046122"/>
    </source>
</evidence>
<proteinExistence type="predicted"/>
<dbReference type="AlphaFoldDB" id="A0A090GTE4"/>
<evidence type="ECO:0000313" key="1">
    <source>
        <dbReference type="EMBL" id="CDX52927.1"/>
    </source>
</evidence>
<accession>A0A090GTE4</accession>
<dbReference type="Proteomes" id="UP000046122">
    <property type="component" value="Unassembled WGS sequence"/>
</dbReference>